<dbReference type="EMBL" id="AAXMUW010000019">
    <property type="protein sequence ID" value="EGQ9135721.1"/>
    <property type="molecule type" value="Genomic_DNA"/>
</dbReference>
<keyword evidence="1" id="KW-1133">Transmembrane helix</keyword>
<keyword evidence="1" id="KW-0472">Membrane</keyword>
<evidence type="ECO:0000313" key="2">
    <source>
        <dbReference type="EMBL" id="EGQ9135721.1"/>
    </source>
</evidence>
<protein>
    <submittedName>
        <fullName evidence="2">Uncharacterized protein</fullName>
    </submittedName>
</protein>
<dbReference type="RefSeq" id="WP_025548785.1">
    <property type="nucleotide sequence ID" value="NZ_CP042449.1"/>
</dbReference>
<dbReference type="Proteomes" id="UP000714625">
    <property type="component" value="Unassembled WGS sequence"/>
</dbReference>
<keyword evidence="1" id="KW-0812">Transmembrane</keyword>
<proteinExistence type="predicted"/>
<reference evidence="2" key="1">
    <citation type="submission" date="2019-11" db="EMBL/GenBank/DDBJ databases">
        <authorList>
            <consortium name="PulseNet: The National Subtyping Network for Foodborne Disease Surveillance"/>
            <person name="Tarr C.L."/>
            <person name="Trees E."/>
            <person name="Katz L.S."/>
            <person name="Carleton-Romer H.A."/>
            <person name="Stroika S."/>
            <person name="Kucerova Z."/>
            <person name="Roache K.F."/>
            <person name="Sabol A.L."/>
            <person name="Besser J."/>
            <person name="Gerner-Smidt P."/>
        </authorList>
    </citation>
    <scope>NUCLEOTIDE SEQUENCE</scope>
    <source>
        <strain evidence="2">PNUSAV001129</strain>
    </source>
</reference>
<gene>
    <name evidence="2" type="ORF">GHY86_11285</name>
</gene>
<feature type="transmembrane region" description="Helical" evidence="1">
    <location>
        <begin position="20"/>
        <end position="40"/>
    </location>
</feature>
<evidence type="ECO:0000256" key="1">
    <source>
        <dbReference type="SAM" id="Phobius"/>
    </source>
</evidence>
<accession>A0AA36XNI4</accession>
<name>A0AA36XNI4_VIBAL</name>
<evidence type="ECO:0000313" key="3">
    <source>
        <dbReference type="Proteomes" id="UP000714625"/>
    </source>
</evidence>
<organism evidence="2 3">
    <name type="scientific">Vibrio alginolyticus</name>
    <dbReference type="NCBI Taxonomy" id="663"/>
    <lineage>
        <taxon>Bacteria</taxon>
        <taxon>Pseudomonadati</taxon>
        <taxon>Pseudomonadota</taxon>
        <taxon>Gammaproteobacteria</taxon>
        <taxon>Vibrionales</taxon>
        <taxon>Vibrionaceae</taxon>
        <taxon>Vibrio</taxon>
    </lineage>
</organism>
<dbReference type="AlphaFoldDB" id="A0AA36XNI4"/>
<sequence length="68" mass="7307">MDEAINWVCENFDVLFSGLGVYVVSLIVAAIVAVIGYFFFRSKASSNNVTMSDIRAGGDVVGRDKKGS</sequence>
<comment type="caution">
    <text evidence="2">The sequence shown here is derived from an EMBL/GenBank/DDBJ whole genome shotgun (WGS) entry which is preliminary data.</text>
</comment>